<evidence type="ECO:0000256" key="9">
    <source>
        <dbReference type="PROSITE-ProRule" id="PRU00239"/>
    </source>
</evidence>
<dbReference type="GO" id="GO:0004198">
    <property type="term" value="F:calcium-dependent cysteine-type endopeptidase activity"/>
    <property type="evidence" value="ECO:0007669"/>
    <property type="project" value="InterPro"/>
</dbReference>
<keyword evidence="7" id="KW-0106">Calcium</keyword>
<accession>A0A8C2ZUC4</accession>
<evidence type="ECO:0000256" key="1">
    <source>
        <dbReference type="ARBA" id="ARBA00007623"/>
    </source>
</evidence>
<dbReference type="InterPro" id="IPR022684">
    <property type="entry name" value="Calpain_cysteine_protease"/>
</dbReference>
<dbReference type="SUPFAM" id="SSF49758">
    <property type="entry name" value="Calpain large subunit, middle domain (domain III)"/>
    <property type="match status" value="1"/>
</dbReference>
<dbReference type="InterPro" id="IPR018247">
    <property type="entry name" value="EF_Hand_1_Ca_BS"/>
</dbReference>
<keyword evidence="14" id="KW-1185">Reference proteome</keyword>
<dbReference type="SUPFAM" id="SSF47473">
    <property type="entry name" value="EF-hand"/>
    <property type="match status" value="1"/>
</dbReference>
<dbReference type="GO" id="GO:0005509">
    <property type="term" value="F:calcium ion binding"/>
    <property type="evidence" value="ECO:0007669"/>
    <property type="project" value="InterPro"/>
</dbReference>
<keyword evidence="2 9" id="KW-0645">Protease</keyword>
<evidence type="ECO:0000256" key="8">
    <source>
        <dbReference type="PIRSR" id="PIRSR622684-1"/>
    </source>
</evidence>
<dbReference type="InterPro" id="IPR011992">
    <property type="entry name" value="EF-hand-dom_pair"/>
</dbReference>
<dbReference type="InterPro" id="IPR038765">
    <property type="entry name" value="Papain-like_cys_pep_sf"/>
</dbReference>
<proteinExistence type="inferred from homology"/>
<evidence type="ECO:0000313" key="14">
    <source>
        <dbReference type="Proteomes" id="UP000694565"/>
    </source>
</evidence>
<keyword evidence="6 9" id="KW-0788">Thiol protease</keyword>
<evidence type="ECO:0000256" key="5">
    <source>
        <dbReference type="ARBA" id="ARBA00022801"/>
    </source>
</evidence>
<dbReference type="InterPro" id="IPR036213">
    <property type="entry name" value="Calpain_III_sf"/>
</dbReference>
<dbReference type="InterPro" id="IPR022683">
    <property type="entry name" value="Calpain_III"/>
</dbReference>
<dbReference type="Pfam" id="PF01067">
    <property type="entry name" value="Calpain_III"/>
    <property type="match status" value="1"/>
</dbReference>
<dbReference type="PROSITE" id="PS00139">
    <property type="entry name" value="THIOL_PROTEASE_CYS"/>
    <property type="match status" value="1"/>
</dbReference>
<evidence type="ECO:0000259" key="12">
    <source>
        <dbReference type="PROSITE" id="PS50222"/>
    </source>
</evidence>
<keyword evidence="5 9" id="KW-0378">Hydrolase</keyword>
<dbReference type="InterPro" id="IPR002048">
    <property type="entry name" value="EF_hand_dom"/>
</dbReference>
<dbReference type="PANTHER" id="PTHR10183:SF385">
    <property type="entry name" value="CALPAIN-9"/>
    <property type="match status" value="1"/>
</dbReference>
<dbReference type="Ensembl" id="ENSCLMT00005034055.1">
    <property type="protein sequence ID" value="ENSCLMP00005032680.1"/>
    <property type="gene ID" value="ENSCLMG00005015408.1"/>
</dbReference>
<feature type="domain" description="Calpain catalytic" evidence="11">
    <location>
        <begin position="40"/>
        <end position="334"/>
    </location>
</feature>
<dbReference type="AlphaFoldDB" id="A0A8C2ZUC4"/>
<dbReference type="SMART" id="SM00054">
    <property type="entry name" value="EFh"/>
    <property type="match status" value="2"/>
</dbReference>
<comment type="similarity">
    <text evidence="1">Belongs to the peptidase C2 family.</text>
</comment>
<feature type="domain" description="EF-hand" evidence="12">
    <location>
        <begin position="562"/>
        <end position="597"/>
    </location>
</feature>
<evidence type="ECO:0000256" key="3">
    <source>
        <dbReference type="ARBA" id="ARBA00022723"/>
    </source>
</evidence>
<feature type="region of interest" description="Disordered" evidence="10">
    <location>
        <begin position="1"/>
        <end position="23"/>
    </location>
</feature>
<dbReference type="FunFam" id="2.60.120.380:FF:000001">
    <property type="entry name" value="Calpain-1 catalytic subunit"/>
    <property type="match status" value="1"/>
</dbReference>
<sequence>HYHHHRLASPSPSTPRAVDTQSDGRTFDELRHECLKQGVLFEDPDFPAVDSSLYYSQSVPVNIEWKRPKEICENPKFIVGNASRTDICQGQLGDCWLLAAIASLTLKQETLARVVPHNQDFDRRYAGIFHFQFWNHNKWLDVVVDDRLPTVRDKLILLHSASNNEFWSALLEKAYAKLHGSYESLKGGSTMEAMEDFTGGVGENYETKNAPDNLFAIMNKALDRGSMMGCSIDITSSAESEAKTSTGLVKGHAYSITGMEELTVRGQKVQLIRIRNPWGQVEWNGPWSDGSREWNYVDQAEKDRILKKSDDGEFWMEFSDFKKNYDKVEICNMTPDDLTDSTKRHWEVNMFEGNWIRGSTAGGCRNFIDTFWTNPQFKLQLEDADDDDDVCSVVIALMQKNRRKLRKEGMDMETIGFAVYEVSDEDQLGKDFFRYNASKARSRTYINVREISERFTLPPGNYLLVPTTFQPHHEADFIIRVFSEKKTPPPPSAPEDETDEEKGLRRLFEQLAGAVRKQQTEGQRSKIKFDGLSLSTCHSIINLMDVDNTGKLEFQEFKVFWEKMKKWIMLFLSFDTDRSGKMSSYELRIALKAAGESEGRLKTKKTMENIHSTLTISWLLSWSSSLELPPLPWRLLP</sequence>
<evidence type="ECO:0000256" key="2">
    <source>
        <dbReference type="ARBA" id="ARBA00022670"/>
    </source>
</evidence>
<feature type="active site" evidence="8 9">
    <location>
        <position position="95"/>
    </location>
</feature>
<dbReference type="InterPro" id="IPR033883">
    <property type="entry name" value="C2_III"/>
</dbReference>
<evidence type="ECO:0000259" key="11">
    <source>
        <dbReference type="PROSITE" id="PS50203"/>
    </source>
</evidence>
<evidence type="ECO:0000256" key="10">
    <source>
        <dbReference type="SAM" id="MobiDB-lite"/>
    </source>
</evidence>
<evidence type="ECO:0000313" key="13">
    <source>
        <dbReference type="Ensembl" id="ENSCLMP00005032680.1"/>
    </source>
</evidence>
<dbReference type="Proteomes" id="UP000694565">
    <property type="component" value="Unplaced"/>
</dbReference>
<dbReference type="InterPro" id="IPR022682">
    <property type="entry name" value="Calpain_domain_III"/>
</dbReference>
<dbReference type="InterPro" id="IPR000169">
    <property type="entry name" value="Pept_cys_AS"/>
</dbReference>
<evidence type="ECO:0000256" key="6">
    <source>
        <dbReference type="ARBA" id="ARBA00022807"/>
    </source>
</evidence>
<dbReference type="Gene3D" id="1.10.238.10">
    <property type="entry name" value="EF-hand"/>
    <property type="match status" value="1"/>
</dbReference>
<reference evidence="13" key="1">
    <citation type="submission" date="2025-08" db="UniProtKB">
        <authorList>
            <consortium name="Ensembl"/>
        </authorList>
    </citation>
    <scope>IDENTIFICATION</scope>
</reference>
<dbReference type="PANTHER" id="PTHR10183">
    <property type="entry name" value="CALPAIN"/>
    <property type="match status" value="1"/>
</dbReference>
<keyword evidence="3" id="KW-0479">Metal-binding</keyword>
<dbReference type="SUPFAM" id="SSF54001">
    <property type="entry name" value="Cysteine proteinases"/>
    <property type="match status" value="1"/>
</dbReference>
<dbReference type="PROSITE" id="PS00018">
    <property type="entry name" value="EF_HAND_1"/>
    <property type="match status" value="1"/>
</dbReference>
<dbReference type="Gene3D" id="2.60.120.380">
    <property type="match status" value="1"/>
</dbReference>
<dbReference type="FunFam" id="3.90.70.10:FF:000001">
    <property type="entry name" value="Calpain-1 catalytic subunit"/>
    <property type="match status" value="1"/>
</dbReference>
<dbReference type="GO" id="GO:0006508">
    <property type="term" value="P:proteolysis"/>
    <property type="evidence" value="ECO:0007669"/>
    <property type="project" value="UniProtKB-KW"/>
</dbReference>
<reference evidence="13" key="2">
    <citation type="submission" date="2025-09" db="UniProtKB">
        <authorList>
            <consortium name="Ensembl"/>
        </authorList>
    </citation>
    <scope>IDENTIFICATION</scope>
</reference>
<evidence type="ECO:0000256" key="4">
    <source>
        <dbReference type="ARBA" id="ARBA00022737"/>
    </source>
</evidence>
<feature type="active site" evidence="8 9">
    <location>
        <position position="252"/>
    </location>
</feature>
<dbReference type="PROSITE" id="PS50203">
    <property type="entry name" value="CALPAIN_CAT"/>
    <property type="match status" value="1"/>
</dbReference>
<evidence type="ECO:0000256" key="7">
    <source>
        <dbReference type="ARBA" id="ARBA00022837"/>
    </source>
</evidence>
<dbReference type="CDD" id="cd00214">
    <property type="entry name" value="Calpain_III"/>
    <property type="match status" value="1"/>
</dbReference>
<dbReference type="PRINTS" id="PR00704">
    <property type="entry name" value="CALPAIN"/>
</dbReference>
<dbReference type="Gene3D" id="3.90.70.10">
    <property type="entry name" value="Cysteine proteinases"/>
    <property type="match status" value="1"/>
</dbReference>
<organism evidence="13 14">
    <name type="scientific">Cyclopterus lumpus</name>
    <name type="common">Lumpsucker</name>
    <dbReference type="NCBI Taxonomy" id="8103"/>
    <lineage>
        <taxon>Eukaryota</taxon>
        <taxon>Metazoa</taxon>
        <taxon>Chordata</taxon>
        <taxon>Craniata</taxon>
        <taxon>Vertebrata</taxon>
        <taxon>Euteleostomi</taxon>
        <taxon>Actinopterygii</taxon>
        <taxon>Neopterygii</taxon>
        <taxon>Teleostei</taxon>
        <taxon>Neoteleostei</taxon>
        <taxon>Acanthomorphata</taxon>
        <taxon>Eupercaria</taxon>
        <taxon>Perciformes</taxon>
        <taxon>Cottioidei</taxon>
        <taxon>Cottales</taxon>
        <taxon>Cyclopteridae</taxon>
        <taxon>Cyclopterus</taxon>
    </lineage>
</organism>
<gene>
    <name evidence="13" type="primary">capn9</name>
</gene>
<protein>
    <submittedName>
        <fullName evidence="13">Calpain 9</fullName>
    </submittedName>
</protein>
<dbReference type="SMART" id="SM00720">
    <property type="entry name" value="calpain_III"/>
    <property type="match status" value="1"/>
</dbReference>
<name>A0A8C2ZUC4_CYCLU</name>
<dbReference type="SMART" id="SM00230">
    <property type="entry name" value="CysPc"/>
    <property type="match status" value="1"/>
</dbReference>
<dbReference type="Pfam" id="PF00648">
    <property type="entry name" value="Peptidase_C2"/>
    <property type="match status" value="1"/>
</dbReference>
<dbReference type="InterPro" id="IPR001300">
    <property type="entry name" value="Peptidase_C2_calpain_cat"/>
</dbReference>
<dbReference type="GO" id="GO:0005737">
    <property type="term" value="C:cytoplasm"/>
    <property type="evidence" value="ECO:0007669"/>
    <property type="project" value="TreeGrafter"/>
</dbReference>
<dbReference type="GeneTree" id="ENSGT00940000158966"/>
<dbReference type="PROSITE" id="PS50222">
    <property type="entry name" value="EF_HAND_2"/>
    <property type="match status" value="1"/>
</dbReference>
<feature type="active site" evidence="8 9">
    <location>
        <position position="276"/>
    </location>
</feature>
<dbReference type="CDD" id="cd00044">
    <property type="entry name" value="CysPc"/>
    <property type="match status" value="1"/>
</dbReference>
<keyword evidence="4" id="KW-0677">Repeat</keyword>